<gene>
    <name evidence="2" type="ORF">SPSK_08110</name>
</gene>
<dbReference type="RefSeq" id="XP_016591683.1">
    <property type="nucleotide sequence ID" value="XM_016734753.1"/>
</dbReference>
<evidence type="ECO:0000313" key="2">
    <source>
        <dbReference type="EMBL" id="KJR89007.1"/>
    </source>
</evidence>
<reference evidence="2 3" key="1">
    <citation type="journal article" date="2014" name="BMC Genomics">
        <title>Comparative genomics of the major fungal agents of human and animal Sporotrichosis: Sporothrix schenckii and Sporothrix brasiliensis.</title>
        <authorList>
            <person name="Teixeira M.M."/>
            <person name="de Almeida L.G."/>
            <person name="Kubitschek-Barreira P."/>
            <person name="Alves F.L."/>
            <person name="Kioshima E.S."/>
            <person name="Abadio A.K."/>
            <person name="Fernandes L."/>
            <person name="Derengowski L.S."/>
            <person name="Ferreira K.S."/>
            <person name="Souza R.C."/>
            <person name="Ruiz J.C."/>
            <person name="de Andrade N.C."/>
            <person name="Paes H.C."/>
            <person name="Nicola A.M."/>
            <person name="Albuquerque P."/>
            <person name="Gerber A.L."/>
            <person name="Martins V.P."/>
            <person name="Peconick L.D."/>
            <person name="Neto A.V."/>
            <person name="Chaucanez C.B."/>
            <person name="Silva P.A."/>
            <person name="Cunha O.L."/>
            <person name="de Oliveira F.F."/>
            <person name="dos Santos T.C."/>
            <person name="Barros A.L."/>
            <person name="Soares M.A."/>
            <person name="de Oliveira L.M."/>
            <person name="Marini M.M."/>
            <person name="Villalobos-Duno H."/>
            <person name="Cunha M.M."/>
            <person name="de Hoog S."/>
            <person name="da Silveira J.F."/>
            <person name="Henrissat B."/>
            <person name="Nino-Vega G.A."/>
            <person name="Cisalpino P.S."/>
            <person name="Mora-Montes H.M."/>
            <person name="Almeida S.R."/>
            <person name="Stajich J.E."/>
            <person name="Lopes-Bezerra L.M."/>
            <person name="Vasconcelos A.T."/>
            <person name="Felipe M.S."/>
        </authorList>
    </citation>
    <scope>NUCLEOTIDE SEQUENCE [LARGE SCALE GENOMIC DNA]</scope>
    <source>
        <strain evidence="2 3">1099-18</strain>
    </source>
</reference>
<dbReference type="GeneID" id="27670030"/>
<dbReference type="AlphaFoldDB" id="A0A0F2MHA8"/>
<dbReference type="EMBL" id="AXCR01000004">
    <property type="protein sequence ID" value="KJR89007.1"/>
    <property type="molecule type" value="Genomic_DNA"/>
</dbReference>
<feature type="region of interest" description="Disordered" evidence="1">
    <location>
        <begin position="1"/>
        <end position="22"/>
    </location>
</feature>
<accession>A0A0F2MHA8</accession>
<evidence type="ECO:0000313" key="3">
    <source>
        <dbReference type="Proteomes" id="UP000033710"/>
    </source>
</evidence>
<dbReference type="Proteomes" id="UP000033710">
    <property type="component" value="Unassembled WGS sequence"/>
</dbReference>
<comment type="caution">
    <text evidence="2">The sequence shown here is derived from an EMBL/GenBank/DDBJ whole genome shotgun (WGS) entry which is preliminary data.</text>
</comment>
<proteinExistence type="predicted"/>
<sequence length="135" mass="14277">MSKESSSGIKAPIFIPPGTYPDPPPGMVAVPVAALSGRQQNQMQQAGQQIGVVGGLVAGGGGDMITGAVVGGYAGQQIGRMQRQAAMHDPTAPMVFVDVNSRVGRRAVRRRARRYGDDGERDRMGWLKGLFGKKE</sequence>
<dbReference type="VEuPathDB" id="FungiDB:SPSK_08110"/>
<dbReference type="KEGG" id="ssck:SPSK_08110"/>
<reference evidence="2 3" key="2">
    <citation type="journal article" date="2015" name="Eukaryot. Cell">
        <title>Asexual propagation of a virulent clone complex in a human and feline outbreak of sporotrichosis.</title>
        <authorList>
            <person name="Teixeira Mde M."/>
            <person name="Rodrigues A.M."/>
            <person name="Tsui C.K."/>
            <person name="de Almeida L.G."/>
            <person name="Van Diepeningen A.D."/>
            <person name="van den Ende B.G."/>
            <person name="Fernandes G.F."/>
            <person name="Kano R."/>
            <person name="Hamelin R.C."/>
            <person name="Lopes-Bezerra L.M."/>
            <person name="Vasconcelos A.T."/>
            <person name="de Hoog S."/>
            <person name="de Camargo Z.P."/>
            <person name="Felipe M.S."/>
        </authorList>
    </citation>
    <scope>NUCLEOTIDE SEQUENCE [LARGE SCALE GENOMIC DNA]</scope>
    <source>
        <strain evidence="2 3">1099-18</strain>
    </source>
</reference>
<evidence type="ECO:0000256" key="1">
    <source>
        <dbReference type="SAM" id="MobiDB-lite"/>
    </source>
</evidence>
<dbReference type="OrthoDB" id="10485850at2759"/>
<name>A0A0F2MHA8_SPOSC</name>
<organism evidence="2 3">
    <name type="scientific">Sporothrix schenckii 1099-18</name>
    <dbReference type="NCBI Taxonomy" id="1397361"/>
    <lineage>
        <taxon>Eukaryota</taxon>
        <taxon>Fungi</taxon>
        <taxon>Dikarya</taxon>
        <taxon>Ascomycota</taxon>
        <taxon>Pezizomycotina</taxon>
        <taxon>Sordariomycetes</taxon>
        <taxon>Sordariomycetidae</taxon>
        <taxon>Ophiostomatales</taxon>
        <taxon>Ophiostomataceae</taxon>
        <taxon>Sporothrix</taxon>
    </lineage>
</organism>
<protein>
    <submittedName>
        <fullName evidence="2">Uncharacterized protein</fullName>
    </submittedName>
</protein>